<protein>
    <submittedName>
        <fullName evidence="3">Uncharacterized protein</fullName>
    </submittedName>
</protein>
<sequence length="194" mass="21144">MEMQTSIMDEQKKKKIPHSSFAASVHTIHIYSSQRLKHEWSNARHGHALHELLVILILLTLPPVAMSTSRHFNVAKSPTTPIQQSAYTPMSEPTIFTDFKTWVLALASLIVVMGFGVRSCYCNVVCCSILEDVVGGQAAPTPLATKLESSTTANMAAPPVTTLGSSEMDPNDQVSIEVEESFESDDGNNSLTLI</sequence>
<feature type="transmembrane region" description="Helical" evidence="2">
    <location>
        <begin position="99"/>
        <end position="117"/>
    </location>
</feature>
<reference evidence="3" key="1">
    <citation type="submission" date="2024-02" db="EMBL/GenBank/DDBJ databases">
        <authorList>
            <consortium name="ELIXIR-Norway"/>
            <consortium name="Elixir Norway"/>
        </authorList>
    </citation>
    <scope>NUCLEOTIDE SEQUENCE</scope>
</reference>
<feature type="transmembrane region" description="Helical" evidence="2">
    <location>
        <begin position="48"/>
        <end position="66"/>
    </location>
</feature>
<proteinExistence type="predicted"/>
<accession>A0ABP0URJ4</accession>
<evidence type="ECO:0000256" key="2">
    <source>
        <dbReference type="SAM" id="Phobius"/>
    </source>
</evidence>
<keyword evidence="2" id="KW-0472">Membrane</keyword>
<gene>
    <name evidence="3" type="ORF">CSSPTR1EN2_LOCUS18780</name>
</gene>
<organism evidence="3 4">
    <name type="scientific">Sphagnum troendelagicum</name>
    <dbReference type="NCBI Taxonomy" id="128251"/>
    <lineage>
        <taxon>Eukaryota</taxon>
        <taxon>Viridiplantae</taxon>
        <taxon>Streptophyta</taxon>
        <taxon>Embryophyta</taxon>
        <taxon>Bryophyta</taxon>
        <taxon>Sphagnophytina</taxon>
        <taxon>Sphagnopsida</taxon>
        <taxon>Sphagnales</taxon>
        <taxon>Sphagnaceae</taxon>
        <taxon>Sphagnum</taxon>
    </lineage>
</organism>
<evidence type="ECO:0000256" key="1">
    <source>
        <dbReference type="SAM" id="MobiDB-lite"/>
    </source>
</evidence>
<keyword evidence="2" id="KW-0812">Transmembrane</keyword>
<evidence type="ECO:0000313" key="3">
    <source>
        <dbReference type="EMBL" id="CAK9227520.1"/>
    </source>
</evidence>
<evidence type="ECO:0000313" key="4">
    <source>
        <dbReference type="Proteomes" id="UP001497512"/>
    </source>
</evidence>
<feature type="region of interest" description="Disordered" evidence="1">
    <location>
        <begin position="147"/>
        <end position="171"/>
    </location>
</feature>
<dbReference type="EMBL" id="OZ019897">
    <property type="protein sequence ID" value="CAK9227520.1"/>
    <property type="molecule type" value="Genomic_DNA"/>
</dbReference>
<keyword evidence="2" id="KW-1133">Transmembrane helix</keyword>
<name>A0ABP0URJ4_9BRYO</name>
<keyword evidence="4" id="KW-1185">Reference proteome</keyword>
<dbReference type="Proteomes" id="UP001497512">
    <property type="component" value="Chromosome 5"/>
</dbReference>